<gene>
    <name evidence="3" type="ORF">Agabi119p4_11466</name>
</gene>
<dbReference type="Proteomes" id="UP000629468">
    <property type="component" value="Unassembled WGS sequence"/>
</dbReference>
<evidence type="ECO:0000256" key="1">
    <source>
        <dbReference type="ARBA" id="ARBA00008842"/>
    </source>
</evidence>
<dbReference type="InterPro" id="IPR000648">
    <property type="entry name" value="Oxysterol-bd"/>
</dbReference>
<dbReference type="Pfam" id="PF01237">
    <property type="entry name" value="Oxysterol_BP"/>
    <property type="match status" value="1"/>
</dbReference>
<evidence type="ECO:0008006" key="5">
    <source>
        <dbReference type="Google" id="ProtNLM"/>
    </source>
</evidence>
<dbReference type="Gene3D" id="2.40.160.120">
    <property type="match status" value="1"/>
</dbReference>
<organism evidence="3 4">
    <name type="scientific">Agaricus bisporus var. burnettii</name>
    <dbReference type="NCBI Taxonomy" id="192524"/>
    <lineage>
        <taxon>Eukaryota</taxon>
        <taxon>Fungi</taxon>
        <taxon>Dikarya</taxon>
        <taxon>Basidiomycota</taxon>
        <taxon>Agaricomycotina</taxon>
        <taxon>Agaricomycetes</taxon>
        <taxon>Agaricomycetidae</taxon>
        <taxon>Agaricales</taxon>
        <taxon>Agaricineae</taxon>
        <taxon>Agaricaceae</taxon>
        <taxon>Agaricus</taxon>
    </lineage>
</organism>
<dbReference type="AlphaFoldDB" id="A0A8H7C0A1"/>
<dbReference type="Gene3D" id="1.10.287.2720">
    <property type="match status" value="1"/>
</dbReference>
<dbReference type="PANTHER" id="PTHR10972:SF184">
    <property type="entry name" value="OXYSTEROL-BINDING PROTEIN HOMOLOG 4-RELATED"/>
    <property type="match status" value="1"/>
</dbReference>
<evidence type="ECO:0000256" key="2">
    <source>
        <dbReference type="RuleBase" id="RU003844"/>
    </source>
</evidence>
<dbReference type="InterPro" id="IPR018494">
    <property type="entry name" value="Oxysterol-bd_CS"/>
</dbReference>
<comment type="caution">
    <text evidence="3">The sequence shown here is derived from an EMBL/GenBank/DDBJ whole genome shotgun (WGS) entry which is preliminary data.</text>
</comment>
<dbReference type="PROSITE" id="PS01013">
    <property type="entry name" value="OSBP"/>
    <property type="match status" value="1"/>
</dbReference>
<dbReference type="EMBL" id="JABXXO010000016">
    <property type="protein sequence ID" value="KAF7759771.1"/>
    <property type="molecule type" value="Genomic_DNA"/>
</dbReference>
<reference evidence="3 4" key="1">
    <citation type="journal article" name="Sci. Rep.">
        <title>Telomere-to-telomere assembled and centromere annotated genomes of the two main subspecies of the button mushroom Agaricus bisporus reveal especially polymorphic chromosome ends.</title>
        <authorList>
            <person name="Sonnenberg A.S.M."/>
            <person name="Sedaghat-Telgerd N."/>
            <person name="Lavrijssen B."/>
            <person name="Ohm R.A."/>
            <person name="Hendrickx P.M."/>
            <person name="Scholtmeijer K."/>
            <person name="Baars J.J.P."/>
            <person name="van Peer A."/>
        </authorList>
    </citation>
    <scope>NUCLEOTIDE SEQUENCE [LARGE SCALE GENOMIC DNA]</scope>
    <source>
        <strain evidence="3 4">H119_p4</strain>
    </source>
</reference>
<accession>A0A8H7C0A1</accession>
<dbReference type="InterPro" id="IPR037239">
    <property type="entry name" value="OSBP_sf"/>
</dbReference>
<evidence type="ECO:0000313" key="3">
    <source>
        <dbReference type="EMBL" id="KAF7759771.1"/>
    </source>
</evidence>
<dbReference type="OMA" id="SSYWTEH"/>
<comment type="similarity">
    <text evidence="1 2">Belongs to the OSBP family.</text>
</comment>
<dbReference type="SUPFAM" id="SSF144000">
    <property type="entry name" value="Oxysterol-binding protein-like"/>
    <property type="match status" value="1"/>
</dbReference>
<dbReference type="GO" id="GO:0005829">
    <property type="term" value="C:cytosol"/>
    <property type="evidence" value="ECO:0007669"/>
    <property type="project" value="TreeGrafter"/>
</dbReference>
<dbReference type="PANTHER" id="PTHR10972">
    <property type="entry name" value="OXYSTEROL-BINDING PROTEIN-RELATED"/>
    <property type="match status" value="1"/>
</dbReference>
<dbReference type="Gene3D" id="3.30.70.3490">
    <property type="match status" value="1"/>
</dbReference>
<dbReference type="GO" id="GO:0016020">
    <property type="term" value="C:membrane"/>
    <property type="evidence" value="ECO:0007669"/>
    <property type="project" value="TreeGrafter"/>
</dbReference>
<dbReference type="GO" id="GO:0008142">
    <property type="term" value="F:oxysterol binding"/>
    <property type="evidence" value="ECO:0007669"/>
    <property type="project" value="TreeGrafter"/>
</dbReference>
<evidence type="ECO:0000313" key="4">
    <source>
        <dbReference type="Proteomes" id="UP000629468"/>
    </source>
</evidence>
<dbReference type="Gene3D" id="6.10.250.1430">
    <property type="match status" value="1"/>
</dbReference>
<protein>
    <recommendedName>
        <fullName evidence="5">Oxysterol-binding protein</fullName>
    </recommendedName>
</protein>
<sequence>MSETPGEAVPAAQRGSWSSFLKSIASFSGDLSSLTAPPFILSPTSLTEFPAYWCERPDLFSAIADAKDPQARALAILRWFISTLKDQYTSRNELMGSEKKPLNPALGELFYAHWPDRNGRGQINLLVEQVSHHPPVTAYVIENKVKGVQLVGHNAQKTSFSSGSIIVKQIGHAVLTVGKEEYVITLPKLRIDGLWYGSPYVELTDTTYIIGGGFISTIEYKGKGYFTGKSHTFKATVAPLPGMGGSSQEHVVEGLWHEKSKFTKGPFQGDVFHDVETTSKENATVIGGEVDGSQGAFETRKLWNLVAKGIREGDYELASREKSRIENEQRQRRKDEAAAGTKWELKHFKHEDSDPLYERLGRLAKITPSEEDFYGFLVNWPEALTKPAGNDK</sequence>
<proteinExistence type="inferred from homology"/>
<name>A0A8H7C0A1_AGABI</name>